<gene>
    <name evidence="18 21" type="primary">hisG</name>
    <name evidence="21" type="ORF">HII17_07130</name>
</gene>
<evidence type="ECO:0000256" key="9">
    <source>
        <dbReference type="ARBA" id="ARBA00022605"/>
    </source>
</evidence>
<accession>A0A7Y0LDU8</accession>
<dbReference type="NCBIfam" id="TIGR03455">
    <property type="entry name" value="HisG_C-term"/>
    <property type="match status" value="1"/>
</dbReference>
<keyword evidence="14 18" id="KW-0067">ATP-binding</keyword>
<reference evidence="21 22" key="1">
    <citation type="submission" date="2020-04" db="EMBL/GenBank/DDBJ databases">
        <title>Thalassotalea sp. M1531, isolated from the surface of marine red alga.</title>
        <authorList>
            <person name="Pang L."/>
            <person name="Lu D.-C."/>
        </authorList>
    </citation>
    <scope>NUCLEOTIDE SEQUENCE [LARGE SCALE GENOMIC DNA]</scope>
    <source>
        <strain evidence="21 22">M1531</strain>
    </source>
</reference>
<protein>
    <recommendedName>
        <fullName evidence="7 18">ATP phosphoribosyltransferase</fullName>
        <shortName evidence="18">ATP-PRT</shortName>
        <shortName evidence="18">ATP-PRTase</shortName>
        <ecNumber evidence="6 18">2.4.2.17</ecNumber>
    </recommendedName>
</protein>
<evidence type="ECO:0000256" key="3">
    <source>
        <dbReference type="ARBA" id="ARBA00004496"/>
    </source>
</evidence>
<comment type="subcellular location">
    <subcellularLocation>
        <location evidence="3 18">Cytoplasm</location>
    </subcellularLocation>
</comment>
<dbReference type="AlphaFoldDB" id="A0A7Y0LDU8"/>
<dbReference type="EMBL" id="JABBXH010000002">
    <property type="protein sequence ID" value="NMP31330.1"/>
    <property type="molecule type" value="Genomic_DNA"/>
</dbReference>
<comment type="caution">
    <text evidence="21">The sequence shown here is derived from an EMBL/GenBank/DDBJ whole genome shotgun (WGS) entry which is preliminary data.</text>
</comment>
<dbReference type="InterPro" id="IPR001348">
    <property type="entry name" value="ATP_PRibTrfase_HisG"/>
</dbReference>
<evidence type="ECO:0000256" key="7">
    <source>
        <dbReference type="ARBA" id="ARBA00020998"/>
    </source>
</evidence>
<evidence type="ECO:0000256" key="15">
    <source>
        <dbReference type="ARBA" id="ARBA00022842"/>
    </source>
</evidence>
<evidence type="ECO:0000259" key="20">
    <source>
        <dbReference type="Pfam" id="PF08029"/>
    </source>
</evidence>
<comment type="function">
    <text evidence="17 18">Catalyzes the condensation of ATP and 5-phosphoribose 1-diphosphate to form N'-(5'-phosphoribosyl)-ATP (PR-ATP). Has a crucial role in the pathway because the rate of histidine biosynthesis seems to be controlled primarily by regulation of HisG enzymatic activity.</text>
</comment>
<keyword evidence="15 18" id="KW-0460">Magnesium</keyword>
<evidence type="ECO:0000313" key="21">
    <source>
        <dbReference type="EMBL" id="NMP31330.1"/>
    </source>
</evidence>
<evidence type="ECO:0000259" key="19">
    <source>
        <dbReference type="Pfam" id="PF01634"/>
    </source>
</evidence>
<dbReference type="SUPFAM" id="SSF53850">
    <property type="entry name" value="Periplasmic binding protein-like II"/>
    <property type="match status" value="1"/>
</dbReference>
<keyword evidence="12 18" id="KW-0479">Metal-binding</keyword>
<dbReference type="InterPro" id="IPR011322">
    <property type="entry name" value="N-reg_PII-like_a/b"/>
</dbReference>
<evidence type="ECO:0000256" key="16">
    <source>
        <dbReference type="ARBA" id="ARBA00023102"/>
    </source>
</evidence>
<dbReference type="UniPathway" id="UPA00031">
    <property type="reaction ID" value="UER00006"/>
</dbReference>
<dbReference type="SUPFAM" id="SSF54913">
    <property type="entry name" value="GlnB-like"/>
    <property type="match status" value="1"/>
</dbReference>
<keyword evidence="9 18" id="KW-0028">Amino-acid biosynthesis</keyword>
<dbReference type="EC" id="2.4.2.17" evidence="6 18"/>
<dbReference type="Gene3D" id="3.40.190.10">
    <property type="entry name" value="Periplasmic binding protein-like II"/>
    <property type="match status" value="2"/>
</dbReference>
<keyword evidence="10 18" id="KW-0328">Glycosyltransferase</keyword>
<dbReference type="InterPro" id="IPR018198">
    <property type="entry name" value="ATP_PRibTrfase_CS"/>
</dbReference>
<evidence type="ECO:0000256" key="13">
    <source>
        <dbReference type="ARBA" id="ARBA00022741"/>
    </source>
</evidence>
<keyword evidence="22" id="KW-1185">Reference proteome</keyword>
<evidence type="ECO:0000256" key="18">
    <source>
        <dbReference type="HAMAP-Rule" id="MF_00079"/>
    </source>
</evidence>
<evidence type="ECO:0000256" key="17">
    <source>
        <dbReference type="ARBA" id="ARBA00024861"/>
    </source>
</evidence>
<feature type="domain" description="Histidine biosynthesis HisG C-terminal" evidence="20">
    <location>
        <begin position="223"/>
        <end position="296"/>
    </location>
</feature>
<dbReference type="RefSeq" id="WP_169074651.1">
    <property type="nucleotide sequence ID" value="NZ_JABBXH010000002.1"/>
</dbReference>
<dbReference type="GO" id="GO:0005737">
    <property type="term" value="C:cytoplasm"/>
    <property type="evidence" value="ECO:0007669"/>
    <property type="project" value="UniProtKB-SubCell"/>
</dbReference>
<dbReference type="GO" id="GO:0000105">
    <property type="term" value="P:L-histidine biosynthetic process"/>
    <property type="evidence" value="ECO:0007669"/>
    <property type="project" value="UniProtKB-UniRule"/>
</dbReference>
<organism evidence="21 22">
    <name type="scientific">Thalassotalea algicola</name>
    <dbReference type="NCBI Taxonomy" id="2716224"/>
    <lineage>
        <taxon>Bacteria</taxon>
        <taxon>Pseudomonadati</taxon>
        <taxon>Pseudomonadota</taxon>
        <taxon>Gammaproteobacteria</taxon>
        <taxon>Alteromonadales</taxon>
        <taxon>Colwelliaceae</taxon>
        <taxon>Thalassotalea</taxon>
    </lineage>
</organism>
<comment type="activity regulation">
    <text evidence="18">Feedback inhibited by histidine.</text>
</comment>
<feature type="domain" description="ATP phosphoribosyltransferase catalytic" evidence="19">
    <location>
        <begin position="54"/>
        <end position="219"/>
    </location>
</feature>
<keyword evidence="8 18" id="KW-0963">Cytoplasm</keyword>
<comment type="catalytic activity">
    <reaction evidence="1 18">
        <text>1-(5-phospho-beta-D-ribosyl)-ATP + diphosphate = 5-phospho-alpha-D-ribose 1-diphosphate + ATP</text>
        <dbReference type="Rhea" id="RHEA:18473"/>
        <dbReference type="ChEBI" id="CHEBI:30616"/>
        <dbReference type="ChEBI" id="CHEBI:33019"/>
        <dbReference type="ChEBI" id="CHEBI:58017"/>
        <dbReference type="ChEBI" id="CHEBI:73183"/>
        <dbReference type="EC" id="2.4.2.17"/>
    </reaction>
</comment>
<dbReference type="InterPro" id="IPR015867">
    <property type="entry name" value="N-reg_PII/ATP_PRibTrfase_C"/>
</dbReference>
<dbReference type="FunFam" id="3.30.70.120:FF:000002">
    <property type="entry name" value="ATP phosphoribosyltransferase"/>
    <property type="match status" value="1"/>
</dbReference>
<proteinExistence type="inferred from homology"/>
<keyword evidence="13 18" id="KW-0547">Nucleotide-binding</keyword>
<dbReference type="InterPro" id="IPR020621">
    <property type="entry name" value="ATP-PRT_HisG_long"/>
</dbReference>
<dbReference type="Pfam" id="PF01634">
    <property type="entry name" value="HisG"/>
    <property type="match status" value="1"/>
</dbReference>
<evidence type="ECO:0000256" key="12">
    <source>
        <dbReference type="ARBA" id="ARBA00022723"/>
    </source>
</evidence>
<dbReference type="GO" id="GO:0005524">
    <property type="term" value="F:ATP binding"/>
    <property type="evidence" value="ECO:0007669"/>
    <property type="project" value="UniProtKB-KW"/>
</dbReference>
<dbReference type="HAMAP" id="MF_00079">
    <property type="entry name" value="HisG_Long"/>
    <property type="match status" value="1"/>
</dbReference>
<dbReference type="GO" id="GO:0003879">
    <property type="term" value="F:ATP phosphoribosyltransferase activity"/>
    <property type="evidence" value="ECO:0007669"/>
    <property type="project" value="UniProtKB-UniRule"/>
</dbReference>
<dbReference type="Proteomes" id="UP000568664">
    <property type="component" value="Unassembled WGS sequence"/>
</dbReference>
<dbReference type="Gene3D" id="3.30.70.120">
    <property type="match status" value="1"/>
</dbReference>
<dbReference type="FunFam" id="3.40.190.10:FF:000008">
    <property type="entry name" value="ATP phosphoribosyltransferase"/>
    <property type="match status" value="1"/>
</dbReference>
<name>A0A7Y0LDU8_9GAMM</name>
<evidence type="ECO:0000256" key="1">
    <source>
        <dbReference type="ARBA" id="ARBA00000915"/>
    </source>
</evidence>
<keyword evidence="11 18" id="KW-0808">Transferase</keyword>
<evidence type="ECO:0000256" key="8">
    <source>
        <dbReference type="ARBA" id="ARBA00022490"/>
    </source>
</evidence>
<comment type="similarity">
    <text evidence="5 18">Belongs to the ATP phosphoribosyltransferase family. Long subfamily.</text>
</comment>
<comment type="cofactor">
    <cofactor evidence="2 18">
        <name>Mg(2+)</name>
        <dbReference type="ChEBI" id="CHEBI:18420"/>
    </cofactor>
</comment>
<evidence type="ECO:0000256" key="10">
    <source>
        <dbReference type="ARBA" id="ARBA00022676"/>
    </source>
</evidence>
<comment type="pathway">
    <text evidence="4 18">Amino-acid biosynthesis; L-histidine biosynthesis; L-histidine from 5-phospho-alpha-D-ribose 1-diphosphate: step 1/9.</text>
</comment>
<evidence type="ECO:0000256" key="6">
    <source>
        <dbReference type="ARBA" id="ARBA00011946"/>
    </source>
</evidence>
<dbReference type="Pfam" id="PF08029">
    <property type="entry name" value="HisG_C"/>
    <property type="match status" value="1"/>
</dbReference>
<dbReference type="InterPro" id="IPR013820">
    <property type="entry name" value="ATP_PRibTrfase_cat"/>
</dbReference>
<sequence length="299" mass="32944">MTTETRLRIAMQKSGRLSEETQQLLKRCGLKLNVADRRLLAHVTNMPIDIMRVRSSDIPGLVMDGVCDLGIVGDNTLEETALERELLGEKSDYIKTTGLNFGGCRLSLAMPEEFEYTGIKSLNGLRFATTYPQLLKRFAQQSGIELDYCLLKGSVEVAPRVGLADGICDLVSTGATLEANGLKEVEVIYRSKASLIQSTSTMTDKKQEILDTLLPRIQGVMKAKESKYIMLHAPKDKLAEVSNLMPGKETPTVLPLAGRDDLVAVHVVATETFFWETMESLKALGCDSILVMPIEKMMG</sequence>
<dbReference type="NCBIfam" id="TIGR00070">
    <property type="entry name" value="hisG"/>
    <property type="match status" value="1"/>
</dbReference>
<dbReference type="PROSITE" id="PS01316">
    <property type="entry name" value="ATP_P_PHORIBOSYLTR"/>
    <property type="match status" value="1"/>
</dbReference>
<dbReference type="PANTHER" id="PTHR21403">
    <property type="entry name" value="ATP PHOSPHORIBOSYLTRANSFERASE ATP-PRTASE"/>
    <property type="match status" value="1"/>
</dbReference>
<evidence type="ECO:0000256" key="2">
    <source>
        <dbReference type="ARBA" id="ARBA00001946"/>
    </source>
</evidence>
<keyword evidence="16 18" id="KW-0368">Histidine biosynthesis</keyword>
<evidence type="ECO:0000256" key="5">
    <source>
        <dbReference type="ARBA" id="ARBA00007955"/>
    </source>
</evidence>
<evidence type="ECO:0000256" key="11">
    <source>
        <dbReference type="ARBA" id="ARBA00022679"/>
    </source>
</evidence>
<dbReference type="GO" id="GO:0000287">
    <property type="term" value="F:magnesium ion binding"/>
    <property type="evidence" value="ECO:0007669"/>
    <property type="project" value="UniProtKB-UniRule"/>
</dbReference>
<evidence type="ECO:0000256" key="14">
    <source>
        <dbReference type="ARBA" id="ARBA00022840"/>
    </source>
</evidence>
<dbReference type="PANTHER" id="PTHR21403:SF8">
    <property type="entry name" value="ATP PHOSPHORIBOSYLTRANSFERASE"/>
    <property type="match status" value="1"/>
</dbReference>
<evidence type="ECO:0000313" key="22">
    <source>
        <dbReference type="Proteomes" id="UP000568664"/>
    </source>
</evidence>
<dbReference type="InterPro" id="IPR013115">
    <property type="entry name" value="HisG_C"/>
</dbReference>
<evidence type="ECO:0000256" key="4">
    <source>
        <dbReference type="ARBA" id="ARBA00004667"/>
    </source>
</evidence>